<protein>
    <submittedName>
        <fullName evidence="12">Membrane protein</fullName>
    </submittedName>
</protein>
<feature type="transmembrane region" description="Helical" evidence="10">
    <location>
        <begin position="62"/>
        <end position="82"/>
    </location>
</feature>
<evidence type="ECO:0000256" key="2">
    <source>
        <dbReference type="ARBA" id="ARBA00006214"/>
    </source>
</evidence>
<dbReference type="SMART" id="SM00756">
    <property type="entry name" value="VKc"/>
    <property type="match status" value="1"/>
</dbReference>
<feature type="domain" description="Vitamin K epoxide reductase" evidence="11">
    <location>
        <begin position="10"/>
        <end position="146"/>
    </location>
</feature>
<comment type="caution">
    <text evidence="12">The sequence shown here is derived from an EMBL/GenBank/DDBJ whole genome shotgun (WGS) entry which is preliminary data.</text>
</comment>
<dbReference type="RefSeq" id="WP_307556674.1">
    <property type="nucleotide sequence ID" value="NZ_JAUSQU010000001.1"/>
</dbReference>
<dbReference type="Proteomes" id="UP001225356">
    <property type="component" value="Unassembled WGS sequence"/>
</dbReference>
<evidence type="ECO:0000256" key="4">
    <source>
        <dbReference type="ARBA" id="ARBA00022719"/>
    </source>
</evidence>
<keyword evidence="3 10" id="KW-0812">Transmembrane</keyword>
<feature type="transmembrane region" description="Helical" evidence="10">
    <location>
        <begin position="121"/>
        <end position="144"/>
    </location>
</feature>
<reference evidence="12 13" key="1">
    <citation type="submission" date="2023-07" db="EMBL/GenBank/DDBJ databases">
        <title>Sequencing the genomes of 1000 actinobacteria strains.</title>
        <authorList>
            <person name="Klenk H.-P."/>
        </authorList>
    </citation>
    <scope>NUCLEOTIDE SEQUENCE [LARGE SCALE GENOMIC DNA]</scope>
    <source>
        <strain evidence="12 13">DSM 46740</strain>
    </source>
</reference>
<dbReference type="InterPro" id="IPR038354">
    <property type="entry name" value="VKOR_sf"/>
</dbReference>
<keyword evidence="13" id="KW-1185">Reference proteome</keyword>
<organism evidence="12 13">
    <name type="scientific">Streptosporangium lutulentum</name>
    <dbReference type="NCBI Taxonomy" id="1461250"/>
    <lineage>
        <taxon>Bacteria</taxon>
        <taxon>Bacillati</taxon>
        <taxon>Actinomycetota</taxon>
        <taxon>Actinomycetes</taxon>
        <taxon>Streptosporangiales</taxon>
        <taxon>Streptosporangiaceae</taxon>
        <taxon>Streptosporangium</taxon>
    </lineage>
</organism>
<evidence type="ECO:0000256" key="9">
    <source>
        <dbReference type="ARBA" id="ARBA00023284"/>
    </source>
</evidence>
<gene>
    <name evidence="12" type="ORF">J2853_002009</name>
</gene>
<evidence type="ECO:0000256" key="10">
    <source>
        <dbReference type="SAM" id="Phobius"/>
    </source>
</evidence>
<keyword evidence="6" id="KW-0560">Oxidoreductase</keyword>
<evidence type="ECO:0000259" key="11">
    <source>
        <dbReference type="SMART" id="SM00756"/>
    </source>
</evidence>
<keyword evidence="8" id="KW-1015">Disulfide bond</keyword>
<accession>A0ABT9Q7R8</accession>
<dbReference type="PANTHER" id="PTHR34573">
    <property type="entry name" value="VKC DOMAIN-CONTAINING PROTEIN"/>
    <property type="match status" value="1"/>
</dbReference>
<evidence type="ECO:0000256" key="3">
    <source>
        <dbReference type="ARBA" id="ARBA00022692"/>
    </source>
</evidence>
<evidence type="ECO:0000313" key="13">
    <source>
        <dbReference type="Proteomes" id="UP001225356"/>
    </source>
</evidence>
<evidence type="ECO:0000256" key="1">
    <source>
        <dbReference type="ARBA" id="ARBA00004141"/>
    </source>
</evidence>
<feature type="transmembrane region" description="Helical" evidence="10">
    <location>
        <begin position="94"/>
        <end position="115"/>
    </location>
</feature>
<comment type="similarity">
    <text evidence="2">Belongs to the VKOR family.</text>
</comment>
<sequence length="152" mass="16207">MTRTTAPAPARWIPLTGTVLSLAGLAISVYLTVSHYTDPRTLACPDTGAINCVKVTTSPESVILGIPVAAYGLIFFAAMILANLPAVWRRQETWVTAARLVATGIGVVTVLYLVYVELFQVSAICLWCTGVHVIAFALFVIALIGSSRSLID</sequence>
<evidence type="ECO:0000256" key="7">
    <source>
        <dbReference type="ARBA" id="ARBA00023136"/>
    </source>
</evidence>
<dbReference type="Gene3D" id="1.20.1440.130">
    <property type="entry name" value="VKOR domain"/>
    <property type="match status" value="1"/>
</dbReference>
<dbReference type="InterPro" id="IPR012932">
    <property type="entry name" value="VKOR"/>
</dbReference>
<proteinExistence type="inferred from homology"/>
<dbReference type="CDD" id="cd12918">
    <property type="entry name" value="VKOR_arc"/>
    <property type="match status" value="1"/>
</dbReference>
<name>A0ABT9Q7R8_9ACTN</name>
<evidence type="ECO:0000256" key="5">
    <source>
        <dbReference type="ARBA" id="ARBA00022989"/>
    </source>
</evidence>
<evidence type="ECO:0000256" key="6">
    <source>
        <dbReference type="ARBA" id="ARBA00023002"/>
    </source>
</evidence>
<keyword evidence="5 10" id="KW-1133">Transmembrane helix</keyword>
<dbReference type="EMBL" id="JAUSQU010000001">
    <property type="protein sequence ID" value="MDP9842798.1"/>
    <property type="molecule type" value="Genomic_DNA"/>
</dbReference>
<evidence type="ECO:0000313" key="12">
    <source>
        <dbReference type="EMBL" id="MDP9842798.1"/>
    </source>
</evidence>
<evidence type="ECO:0000256" key="8">
    <source>
        <dbReference type="ARBA" id="ARBA00023157"/>
    </source>
</evidence>
<dbReference type="Pfam" id="PF07884">
    <property type="entry name" value="VKOR"/>
    <property type="match status" value="1"/>
</dbReference>
<comment type="subcellular location">
    <subcellularLocation>
        <location evidence="1">Membrane</location>
        <topology evidence="1">Multi-pass membrane protein</topology>
    </subcellularLocation>
</comment>
<feature type="transmembrane region" description="Helical" evidence="10">
    <location>
        <begin position="12"/>
        <end position="33"/>
    </location>
</feature>
<dbReference type="PANTHER" id="PTHR34573:SF1">
    <property type="entry name" value="VITAMIN K EPOXIDE REDUCTASE DOMAIN-CONTAINING PROTEIN"/>
    <property type="match status" value="1"/>
</dbReference>
<keyword evidence="4" id="KW-0874">Quinone</keyword>
<keyword evidence="7 10" id="KW-0472">Membrane</keyword>
<keyword evidence="9" id="KW-0676">Redox-active center</keyword>